<feature type="compositionally biased region" description="Basic and acidic residues" evidence="10">
    <location>
        <begin position="16"/>
        <end position="33"/>
    </location>
</feature>
<accession>A0AA96K9C9</accession>
<organism evidence="13">
    <name type="scientific">Palola sp</name>
    <dbReference type="NCBI Taxonomy" id="3048018"/>
    <lineage>
        <taxon>Eukaryota</taxon>
        <taxon>Metazoa</taxon>
        <taxon>Spiralia</taxon>
        <taxon>Lophotrochozoa</taxon>
        <taxon>Annelida</taxon>
        <taxon>Polychaeta</taxon>
        <taxon>Errantia</taxon>
        <taxon>Eunicida</taxon>
        <taxon>Eunicidae</taxon>
        <taxon>Palola</taxon>
    </lineage>
</organism>
<dbReference type="CDD" id="cd11433">
    <property type="entry name" value="bHLH-PAS_HIF"/>
    <property type="match status" value="1"/>
</dbReference>
<dbReference type="FunFam" id="3.30.450.20:FF:000005">
    <property type="entry name" value="Hypoxia-inducible factor 1 subunit alpha"/>
    <property type="match status" value="1"/>
</dbReference>
<evidence type="ECO:0000256" key="7">
    <source>
        <dbReference type="ARBA" id="ARBA00023163"/>
    </source>
</evidence>
<keyword evidence="6" id="KW-0010">Activator</keyword>
<evidence type="ECO:0000259" key="11">
    <source>
        <dbReference type="PROSITE" id="PS50112"/>
    </source>
</evidence>
<feature type="compositionally biased region" description="Low complexity" evidence="10">
    <location>
        <begin position="660"/>
        <end position="678"/>
    </location>
</feature>
<evidence type="ECO:0000256" key="2">
    <source>
        <dbReference type="ARBA" id="ARBA00022737"/>
    </source>
</evidence>
<keyword evidence="9" id="KW-0379">Hydroxylation</keyword>
<dbReference type="GO" id="GO:0000981">
    <property type="term" value="F:DNA-binding transcription factor activity, RNA polymerase II-specific"/>
    <property type="evidence" value="ECO:0007669"/>
    <property type="project" value="TreeGrafter"/>
</dbReference>
<evidence type="ECO:0000256" key="10">
    <source>
        <dbReference type="SAM" id="MobiDB-lite"/>
    </source>
</evidence>
<proteinExistence type="evidence at transcript level"/>
<evidence type="ECO:0000256" key="9">
    <source>
        <dbReference type="ARBA" id="ARBA00023278"/>
    </source>
</evidence>
<dbReference type="CDD" id="cd00130">
    <property type="entry name" value="PAS"/>
    <property type="match status" value="2"/>
</dbReference>
<dbReference type="GO" id="GO:0005634">
    <property type="term" value="C:nucleus"/>
    <property type="evidence" value="ECO:0007669"/>
    <property type="project" value="UniProtKB-SubCell"/>
</dbReference>
<keyword evidence="3" id="KW-0832">Ubl conjugation</keyword>
<feature type="domain" description="BHLH" evidence="12">
    <location>
        <begin position="16"/>
        <end position="69"/>
    </location>
</feature>
<dbReference type="AlphaFoldDB" id="A0AA96K9C9"/>
<evidence type="ECO:0000256" key="1">
    <source>
        <dbReference type="ARBA" id="ARBA00004123"/>
    </source>
</evidence>
<dbReference type="Pfam" id="PF08778">
    <property type="entry name" value="HIF-1a_CTAD"/>
    <property type="match status" value="1"/>
</dbReference>
<dbReference type="Pfam" id="PF00989">
    <property type="entry name" value="PAS"/>
    <property type="match status" value="1"/>
</dbReference>
<dbReference type="Pfam" id="PF14598">
    <property type="entry name" value="PAS_11"/>
    <property type="match status" value="1"/>
</dbReference>
<dbReference type="SUPFAM" id="SSF55785">
    <property type="entry name" value="PYP-like sensor domain (PAS domain)"/>
    <property type="match status" value="2"/>
</dbReference>
<comment type="subcellular location">
    <subcellularLocation>
        <location evidence="1">Nucleus</location>
    </subcellularLocation>
</comment>
<dbReference type="InterPro" id="IPR000014">
    <property type="entry name" value="PAS"/>
</dbReference>
<feature type="region of interest" description="Disordered" evidence="10">
    <location>
        <begin position="439"/>
        <end position="461"/>
    </location>
</feature>
<feature type="region of interest" description="Disordered" evidence="10">
    <location>
        <begin position="718"/>
        <end position="740"/>
    </location>
</feature>
<keyword evidence="8" id="KW-0539">Nucleus</keyword>
<feature type="region of interest" description="Disordered" evidence="10">
    <location>
        <begin position="476"/>
        <end position="504"/>
    </location>
</feature>
<reference evidence="13" key="1">
    <citation type="journal article" date="2023" name="Geobiology">
        <title>Divergence time estimates for the hypoxia-inducible factor-1 alpha (HIF1a) reveal an ancient emergence of animals in low-oxygen environments.</title>
        <authorList>
            <person name="Belato F.A."/>
            <person name="Mello B."/>
            <person name="Coates C.J."/>
            <person name="Halanych K.M."/>
            <person name="Brown F.D."/>
            <person name="Morandini A.C."/>
            <person name="Leme J.M."/>
            <person name="Trindade R.I.F."/>
            <person name="Costa-Paiva E.M."/>
        </authorList>
    </citation>
    <scope>NUCLEOTIDE SEQUENCE</scope>
    <source>
        <strain evidence="13">Palo1</strain>
    </source>
</reference>
<evidence type="ECO:0000256" key="5">
    <source>
        <dbReference type="ARBA" id="ARBA00023125"/>
    </source>
</evidence>
<dbReference type="SMART" id="SM00086">
    <property type="entry name" value="PAC"/>
    <property type="match status" value="1"/>
</dbReference>
<evidence type="ECO:0000259" key="12">
    <source>
        <dbReference type="PROSITE" id="PS50888"/>
    </source>
</evidence>
<feature type="compositionally biased region" description="Low complexity" evidence="10">
    <location>
        <begin position="686"/>
        <end position="697"/>
    </location>
</feature>
<dbReference type="NCBIfam" id="TIGR00229">
    <property type="entry name" value="sensory_box"/>
    <property type="match status" value="1"/>
</dbReference>
<evidence type="ECO:0000256" key="6">
    <source>
        <dbReference type="ARBA" id="ARBA00023159"/>
    </source>
</evidence>
<feature type="region of interest" description="Disordered" evidence="10">
    <location>
        <begin position="1"/>
        <end position="33"/>
    </location>
</feature>
<dbReference type="InterPro" id="IPR035965">
    <property type="entry name" value="PAS-like_dom_sf"/>
</dbReference>
<feature type="domain" description="PAS" evidence="11">
    <location>
        <begin position="90"/>
        <end position="147"/>
    </location>
</feature>
<dbReference type="SUPFAM" id="SSF47459">
    <property type="entry name" value="HLH, helix-loop-helix DNA-binding domain"/>
    <property type="match status" value="1"/>
</dbReference>
<dbReference type="InterPro" id="IPR013767">
    <property type="entry name" value="PAS_fold"/>
</dbReference>
<dbReference type="PROSITE" id="PS50112">
    <property type="entry name" value="PAS"/>
    <property type="match status" value="2"/>
</dbReference>
<dbReference type="GO" id="GO:0046983">
    <property type="term" value="F:protein dimerization activity"/>
    <property type="evidence" value="ECO:0007669"/>
    <property type="project" value="InterPro"/>
</dbReference>
<dbReference type="SMART" id="SM00353">
    <property type="entry name" value="HLH"/>
    <property type="match status" value="1"/>
</dbReference>
<evidence type="ECO:0000256" key="8">
    <source>
        <dbReference type="ARBA" id="ARBA00023242"/>
    </source>
</evidence>
<dbReference type="InterPro" id="IPR036638">
    <property type="entry name" value="HLH_DNA-bd_sf"/>
</dbReference>
<keyword evidence="4" id="KW-0805">Transcription regulation</keyword>
<dbReference type="PROSITE" id="PS50888">
    <property type="entry name" value="BHLH"/>
    <property type="match status" value="1"/>
</dbReference>
<dbReference type="GO" id="GO:0071456">
    <property type="term" value="P:cellular response to hypoxia"/>
    <property type="evidence" value="ECO:0007669"/>
    <property type="project" value="TreeGrafter"/>
</dbReference>
<dbReference type="PANTHER" id="PTHR23043:SF17">
    <property type="entry name" value="PROTEIN SIMILAR"/>
    <property type="match status" value="1"/>
</dbReference>
<protein>
    <submittedName>
        <fullName evidence="13">Hypoxia-inducible factor 1</fullName>
    </submittedName>
</protein>
<keyword evidence="7" id="KW-0804">Transcription</keyword>
<dbReference type="GO" id="GO:0000977">
    <property type="term" value="F:RNA polymerase II transcription regulatory region sequence-specific DNA binding"/>
    <property type="evidence" value="ECO:0007669"/>
    <property type="project" value="TreeGrafter"/>
</dbReference>
<dbReference type="SMART" id="SM00091">
    <property type="entry name" value="PAS"/>
    <property type="match status" value="2"/>
</dbReference>
<feature type="compositionally biased region" description="Low complexity" evidence="10">
    <location>
        <begin position="480"/>
        <end position="500"/>
    </location>
</feature>
<dbReference type="InterPro" id="IPR014887">
    <property type="entry name" value="HIF-1_CTAD"/>
</dbReference>
<name>A0AA96K9C9_9ANNE</name>
<evidence type="ECO:0000256" key="4">
    <source>
        <dbReference type="ARBA" id="ARBA00023015"/>
    </source>
</evidence>
<feature type="region of interest" description="Disordered" evidence="10">
    <location>
        <begin position="622"/>
        <end position="701"/>
    </location>
</feature>
<dbReference type="Pfam" id="PF23171">
    <property type="entry name" value="bHLH_HIF1A"/>
    <property type="match status" value="1"/>
</dbReference>
<dbReference type="InterPro" id="IPR001610">
    <property type="entry name" value="PAC"/>
</dbReference>
<feature type="compositionally biased region" description="Polar residues" evidence="10">
    <location>
        <begin position="731"/>
        <end position="740"/>
    </location>
</feature>
<dbReference type="PANTHER" id="PTHR23043">
    <property type="entry name" value="HYPOXIA-INDUCIBLE FACTOR 1 ALPHA"/>
    <property type="match status" value="1"/>
</dbReference>
<keyword evidence="2" id="KW-0677">Repeat</keyword>
<evidence type="ECO:0000256" key="3">
    <source>
        <dbReference type="ARBA" id="ARBA00022843"/>
    </source>
</evidence>
<dbReference type="EMBL" id="OQ354999">
    <property type="protein sequence ID" value="WNN25264.1"/>
    <property type="molecule type" value="mRNA"/>
</dbReference>
<dbReference type="InterPro" id="IPR011598">
    <property type="entry name" value="bHLH_dom"/>
</dbReference>
<dbReference type="FunFam" id="3.30.450.20:FF:000015">
    <property type="entry name" value="Hypoxia-inducible factor 1-alpha isoform 1"/>
    <property type="match status" value="1"/>
</dbReference>
<dbReference type="Gene3D" id="3.30.450.20">
    <property type="entry name" value="PAS domain"/>
    <property type="match status" value="2"/>
</dbReference>
<sequence>MKMPSSGKPKRRNSEKRKEKSRDAARSRRGKETEVYYQLAHQLPLHYNNSTQLDKASIMRLAIAHLKLRKLLGPFRECRETALDKGMDQQYLKAMEGFLFIIGKEGDMMYLSENVTKYLGLSQVDLIGQSIYEFSHPCDHDEIREMLLEKPHHTEVNGEDRVFFVRLKCTLTNKGKSVNLKSAMYKVIRCSGQLITASDAPASMPGLKDDESLTCLMAIGEPIPHPSNIEIPLDSQTFLSRHSLDMKFTYCDDRITDLLGYLPDDLLGESAYDYHHALDSEEVEKAFRNLFSKGQTMTNKYRFLAKNGGFAWVVSQGTIIYNSRTEKPQCVVCVNFVISGVELTKTVMSNIQVKEKENEKPKGFVMSTDTIFHPRTKEHDEDFFRPPELKAKKTNVDDLTHLAPAVSEEMMPLCYGSSDHEEEIVTSKVNLFDDLMMTSSDSVSKPRTELPAPSPAKKPLPFMISLRDDDILDDVGQLGSPITSASSTPSPRPSTSFAASNVNQSNKVSIPQEVDALDLVDDDEPSPSSRVRFTTDFMDEDSVQDINLEMRAPYIPMSGDEDLIFSAVPIPLVDSDEGGNRLMLGITETIFNPKPADTTKATTQTPVSILKMEHAGLKPRLPVGDLARNAGPPKMKRPMETNRLETGPPAAKVARVEVGTSGTPTPTSTMTAAANPPSQSLVNNNQGQTAGAGSSGQNRGSSVLMNLLTKGEDTNYGYSVNKPFTRPSQPPTNSSQVGPSISTQEMLMSPTVTSTTQGQLSILQRLISSDEPSESNGAATTSLLRKLLPRITQFEAEVNVPVQDNSNLLQGAELLKALEIGGINLIPFP</sequence>
<keyword evidence="5" id="KW-0238">DNA-binding</keyword>
<feature type="domain" description="PAS" evidence="11">
    <location>
        <begin position="243"/>
        <end position="294"/>
    </location>
</feature>
<evidence type="ECO:0000313" key="13">
    <source>
        <dbReference type="EMBL" id="WNN25264.1"/>
    </source>
</evidence>